<dbReference type="WBParaSite" id="Hba_21383">
    <property type="protein sequence ID" value="Hba_21383"/>
    <property type="gene ID" value="Hba_21383"/>
</dbReference>
<dbReference type="GO" id="GO:0006412">
    <property type="term" value="P:translation"/>
    <property type="evidence" value="ECO:0007669"/>
    <property type="project" value="InterPro"/>
</dbReference>
<name>A0A1I7XV60_HETBA</name>
<dbReference type="AlphaFoldDB" id="A0A1I7XV60"/>
<organism evidence="4 5">
    <name type="scientific">Heterorhabditis bacteriophora</name>
    <name type="common">Entomopathogenic nematode worm</name>
    <dbReference type="NCBI Taxonomy" id="37862"/>
    <lineage>
        <taxon>Eukaryota</taxon>
        <taxon>Metazoa</taxon>
        <taxon>Ecdysozoa</taxon>
        <taxon>Nematoda</taxon>
        <taxon>Chromadorea</taxon>
        <taxon>Rhabditida</taxon>
        <taxon>Rhabditina</taxon>
        <taxon>Rhabditomorpha</taxon>
        <taxon>Strongyloidea</taxon>
        <taxon>Heterorhabditidae</taxon>
        <taxon>Heterorhabditis</taxon>
    </lineage>
</organism>
<dbReference type="GO" id="GO:0005840">
    <property type="term" value="C:ribosome"/>
    <property type="evidence" value="ECO:0007669"/>
    <property type="project" value="UniProtKB-KW"/>
</dbReference>
<evidence type="ECO:0000256" key="1">
    <source>
        <dbReference type="ARBA" id="ARBA00022980"/>
    </source>
</evidence>
<accession>A0A1I7XV60</accession>
<evidence type="ECO:0000256" key="3">
    <source>
        <dbReference type="SAM" id="Phobius"/>
    </source>
</evidence>
<dbReference type="GO" id="GO:1990904">
    <property type="term" value="C:ribonucleoprotein complex"/>
    <property type="evidence" value="ECO:0007669"/>
    <property type="project" value="UniProtKB-KW"/>
</dbReference>
<keyword evidence="3" id="KW-1133">Transmembrane helix</keyword>
<feature type="transmembrane region" description="Helical" evidence="3">
    <location>
        <begin position="50"/>
        <end position="70"/>
    </location>
</feature>
<dbReference type="Pfam" id="PF04758">
    <property type="entry name" value="Ribosomal_S30"/>
    <property type="match status" value="1"/>
</dbReference>
<evidence type="ECO:0000313" key="4">
    <source>
        <dbReference type="Proteomes" id="UP000095283"/>
    </source>
</evidence>
<evidence type="ECO:0000256" key="2">
    <source>
        <dbReference type="ARBA" id="ARBA00023274"/>
    </source>
</evidence>
<dbReference type="InterPro" id="IPR006846">
    <property type="entry name" value="Ribosomal_eS30"/>
</dbReference>
<keyword evidence="2" id="KW-0687">Ribonucleoprotein</keyword>
<evidence type="ECO:0000313" key="5">
    <source>
        <dbReference type="WBParaSite" id="Hba_21383"/>
    </source>
</evidence>
<reference evidence="5" key="1">
    <citation type="submission" date="2016-11" db="UniProtKB">
        <authorList>
            <consortium name="WormBaseParasite"/>
        </authorList>
    </citation>
    <scope>IDENTIFICATION</scope>
</reference>
<dbReference type="GO" id="GO:0003735">
    <property type="term" value="F:structural constituent of ribosome"/>
    <property type="evidence" value="ECO:0007669"/>
    <property type="project" value="InterPro"/>
</dbReference>
<dbReference type="Proteomes" id="UP000095283">
    <property type="component" value="Unplaced"/>
</dbReference>
<sequence>MQIFINGVDGVKHALDVTSDTTIAEIKVKSALKRLRSISRKRRRRRRVRFFPNANYIVNFLTMNLFALLGRAARRIQYTRRFINVTTGPGKKRGPNSNAA</sequence>
<protein>
    <submittedName>
        <fullName evidence="5">40S ribosomal protein S30</fullName>
    </submittedName>
</protein>
<keyword evidence="3" id="KW-0812">Transmembrane</keyword>
<keyword evidence="3" id="KW-0472">Membrane</keyword>
<keyword evidence="1" id="KW-0689">Ribosomal protein</keyword>
<proteinExistence type="predicted"/>
<keyword evidence="4" id="KW-1185">Reference proteome</keyword>